<keyword evidence="6" id="KW-1185">Reference proteome</keyword>
<dbReference type="PROSITE" id="PS00211">
    <property type="entry name" value="ABC_TRANSPORTER_1"/>
    <property type="match status" value="1"/>
</dbReference>
<sequence>MTSRVGIKDLEITFTRSGEQPTTALSGLDLDIEAGTFLSIVGPSGCGKTTLLRAVAGLLELTGGSVTIDGDQVAGPRRETCVMFQSPTLLPWLNVLDNCLLPKKLRGRVQPVAEERATELLVRAGLKGFEKKYPYELSGGMQQRVALCRALGTDPSLLLLDEPFGALDAMTREQMNLDLHEMWARQSPTTVLITHSISEAVFLSQRVVVMSPRPGRVLEIIDVPLPDKREAPVMAEEAFARTCAHIRSYFTKGERNVDG</sequence>
<accession>A0A852TUR9</accession>
<evidence type="ECO:0000256" key="2">
    <source>
        <dbReference type="ARBA" id="ARBA00022741"/>
    </source>
</evidence>
<name>A0A852TUR9_9ACTN</name>
<evidence type="ECO:0000313" key="6">
    <source>
        <dbReference type="Proteomes" id="UP000589036"/>
    </source>
</evidence>
<evidence type="ECO:0000313" key="5">
    <source>
        <dbReference type="EMBL" id="NYE47165.1"/>
    </source>
</evidence>
<evidence type="ECO:0000256" key="1">
    <source>
        <dbReference type="ARBA" id="ARBA00022448"/>
    </source>
</evidence>
<dbReference type="GO" id="GO:0016887">
    <property type="term" value="F:ATP hydrolysis activity"/>
    <property type="evidence" value="ECO:0007669"/>
    <property type="project" value="InterPro"/>
</dbReference>
<evidence type="ECO:0000256" key="3">
    <source>
        <dbReference type="ARBA" id="ARBA00022840"/>
    </source>
</evidence>
<dbReference type="CDD" id="cd03293">
    <property type="entry name" value="ABC_NrtD_SsuB_transporters"/>
    <property type="match status" value="1"/>
</dbReference>
<dbReference type="PANTHER" id="PTHR42788:SF13">
    <property type="entry name" value="ALIPHATIC SULFONATES IMPORT ATP-BINDING PROTEIN SSUB"/>
    <property type="match status" value="1"/>
</dbReference>
<dbReference type="InterPro" id="IPR003593">
    <property type="entry name" value="AAA+_ATPase"/>
</dbReference>
<organism evidence="5 6">
    <name type="scientific">Spinactinospora alkalitolerans</name>
    <dbReference type="NCBI Taxonomy" id="687207"/>
    <lineage>
        <taxon>Bacteria</taxon>
        <taxon>Bacillati</taxon>
        <taxon>Actinomycetota</taxon>
        <taxon>Actinomycetes</taxon>
        <taxon>Streptosporangiales</taxon>
        <taxon>Nocardiopsidaceae</taxon>
        <taxon>Spinactinospora</taxon>
    </lineage>
</organism>
<dbReference type="InterPro" id="IPR003439">
    <property type="entry name" value="ABC_transporter-like_ATP-bd"/>
</dbReference>
<dbReference type="InterPro" id="IPR017871">
    <property type="entry name" value="ABC_transporter-like_CS"/>
</dbReference>
<dbReference type="RefSeq" id="WP_179643159.1">
    <property type="nucleotide sequence ID" value="NZ_BAAAYY010000009.1"/>
</dbReference>
<dbReference type="GO" id="GO:0005524">
    <property type="term" value="F:ATP binding"/>
    <property type="evidence" value="ECO:0007669"/>
    <property type="project" value="UniProtKB-KW"/>
</dbReference>
<comment type="caution">
    <text evidence="5">The sequence shown here is derived from an EMBL/GenBank/DDBJ whole genome shotgun (WGS) entry which is preliminary data.</text>
</comment>
<keyword evidence="1" id="KW-0813">Transport</keyword>
<dbReference type="PANTHER" id="PTHR42788">
    <property type="entry name" value="TAURINE IMPORT ATP-BINDING PROTEIN-RELATED"/>
    <property type="match status" value="1"/>
</dbReference>
<dbReference type="AlphaFoldDB" id="A0A852TUR9"/>
<keyword evidence="2" id="KW-0547">Nucleotide-binding</keyword>
<dbReference type="Gene3D" id="3.40.50.300">
    <property type="entry name" value="P-loop containing nucleotide triphosphate hydrolases"/>
    <property type="match status" value="1"/>
</dbReference>
<reference evidence="5 6" key="1">
    <citation type="submission" date="2020-07" db="EMBL/GenBank/DDBJ databases">
        <title>Sequencing the genomes of 1000 actinobacteria strains.</title>
        <authorList>
            <person name="Klenk H.-P."/>
        </authorList>
    </citation>
    <scope>NUCLEOTIDE SEQUENCE [LARGE SCALE GENOMIC DNA]</scope>
    <source>
        <strain evidence="5 6">CXB654</strain>
    </source>
</reference>
<dbReference type="InterPro" id="IPR027417">
    <property type="entry name" value="P-loop_NTPase"/>
</dbReference>
<dbReference type="SMART" id="SM00382">
    <property type="entry name" value="AAA"/>
    <property type="match status" value="1"/>
</dbReference>
<dbReference type="Proteomes" id="UP000589036">
    <property type="component" value="Unassembled WGS sequence"/>
</dbReference>
<dbReference type="Pfam" id="PF00005">
    <property type="entry name" value="ABC_tran"/>
    <property type="match status" value="1"/>
</dbReference>
<feature type="domain" description="ABC transporter" evidence="4">
    <location>
        <begin position="7"/>
        <end position="237"/>
    </location>
</feature>
<evidence type="ECO:0000259" key="4">
    <source>
        <dbReference type="PROSITE" id="PS50893"/>
    </source>
</evidence>
<dbReference type="PROSITE" id="PS50893">
    <property type="entry name" value="ABC_TRANSPORTER_2"/>
    <property type="match status" value="1"/>
</dbReference>
<dbReference type="EMBL" id="JACCCC010000001">
    <property type="protein sequence ID" value="NYE47165.1"/>
    <property type="molecule type" value="Genomic_DNA"/>
</dbReference>
<gene>
    <name evidence="5" type="ORF">HDA32_002285</name>
</gene>
<protein>
    <submittedName>
        <fullName evidence="5">NitT/TauT family transport system ATP-binding protein</fullName>
    </submittedName>
</protein>
<dbReference type="SUPFAM" id="SSF52540">
    <property type="entry name" value="P-loop containing nucleoside triphosphate hydrolases"/>
    <property type="match status" value="1"/>
</dbReference>
<proteinExistence type="predicted"/>
<dbReference type="InterPro" id="IPR050166">
    <property type="entry name" value="ABC_transporter_ATP-bind"/>
</dbReference>
<keyword evidence="3 5" id="KW-0067">ATP-binding</keyword>